<dbReference type="PRINTS" id="PR00081">
    <property type="entry name" value="GDHRDH"/>
</dbReference>
<keyword evidence="3" id="KW-1185">Reference proteome</keyword>
<gene>
    <name evidence="2" type="ORF">IFO71_17470</name>
</gene>
<evidence type="ECO:0000313" key="3">
    <source>
        <dbReference type="Proteomes" id="UP000613768"/>
    </source>
</evidence>
<dbReference type="AlphaFoldDB" id="A0AAW3ZN85"/>
<protein>
    <submittedName>
        <fullName evidence="2">SDR family oxidoreductase</fullName>
    </submittedName>
</protein>
<dbReference type="SUPFAM" id="SSF51735">
    <property type="entry name" value="NAD(P)-binding Rossmann-fold domains"/>
    <property type="match status" value="1"/>
</dbReference>
<comment type="caution">
    <text evidence="2">The sequence shown here is derived from an EMBL/GenBank/DDBJ whole genome shotgun (WGS) entry which is preliminary data.</text>
</comment>
<dbReference type="InterPro" id="IPR050259">
    <property type="entry name" value="SDR"/>
</dbReference>
<dbReference type="InterPro" id="IPR002347">
    <property type="entry name" value="SDR_fam"/>
</dbReference>
<name>A0AAW3ZN85_9GAMM</name>
<evidence type="ECO:0000256" key="1">
    <source>
        <dbReference type="ARBA" id="ARBA00006484"/>
    </source>
</evidence>
<accession>A0AAW3ZN85</accession>
<sequence>MQLDLRERNAIVCGGSAGIGFAVARQLAALGARVVVLARDLDRLQTALEKLPRIANQQHGMLQADAGEPAKLGEAIAAEAARYPIHILINNSGGPPGGSAHQASLNDYETAFRQQLLAAQAAVQATLPGMQSAQFGRVINIVSTSVREPIAGLGVSNTVRAAVAGWAKTLSRELATAGITVNNVLPGYTQTQRLKQIISDRARSSGKSEDEIRQQMLASVPAGRFADAEEVANAVAFLASPAASYISGVSLAVDGGRMQSI</sequence>
<proteinExistence type="inferred from homology"/>
<evidence type="ECO:0000313" key="2">
    <source>
        <dbReference type="EMBL" id="MBD8527536.1"/>
    </source>
</evidence>
<dbReference type="InterPro" id="IPR036291">
    <property type="entry name" value="NAD(P)-bd_dom_sf"/>
</dbReference>
<dbReference type="PANTHER" id="PTHR42879:SF6">
    <property type="entry name" value="NADPH-DEPENDENT REDUCTASE BACG"/>
    <property type="match status" value="1"/>
</dbReference>
<dbReference type="PANTHER" id="PTHR42879">
    <property type="entry name" value="3-OXOACYL-(ACYL-CARRIER-PROTEIN) REDUCTASE"/>
    <property type="match status" value="1"/>
</dbReference>
<reference evidence="2 3" key="1">
    <citation type="submission" date="2020-09" db="EMBL/GenBank/DDBJ databases">
        <title>Pseudoxanthomonas sp. CAU 1598 isolated from sand of Yaerae Beach.</title>
        <authorList>
            <person name="Kim W."/>
        </authorList>
    </citation>
    <scope>NUCLEOTIDE SEQUENCE [LARGE SCALE GENOMIC DNA]</scope>
    <source>
        <strain evidence="2 3">CAU 1598</strain>
    </source>
</reference>
<dbReference type="EMBL" id="JACYTR010000055">
    <property type="protein sequence ID" value="MBD8527536.1"/>
    <property type="molecule type" value="Genomic_DNA"/>
</dbReference>
<comment type="similarity">
    <text evidence="1">Belongs to the short-chain dehydrogenases/reductases (SDR) family.</text>
</comment>
<dbReference type="Proteomes" id="UP000613768">
    <property type="component" value="Unassembled WGS sequence"/>
</dbReference>
<dbReference type="Pfam" id="PF13561">
    <property type="entry name" value="adh_short_C2"/>
    <property type="match status" value="1"/>
</dbReference>
<dbReference type="Gene3D" id="3.40.50.720">
    <property type="entry name" value="NAD(P)-binding Rossmann-like Domain"/>
    <property type="match status" value="1"/>
</dbReference>
<organism evidence="2 3">
    <name type="scientific">Pseudomarimonas arenosa</name>
    <dbReference type="NCBI Taxonomy" id="2774145"/>
    <lineage>
        <taxon>Bacteria</taxon>
        <taxon>Pseudomonadati</taxon>
        <taxon>Pseudomonadota</taxon>
        <taxon>Gammaproteobacteria</taxon>
        <taxon>Lysobacterales</taxon>
        <taxon>Lysobacteraceae</taxon>
        <taxon>Pseudomarimonas</taxon>
    </lineage>
</organism>
<dbReference type="RefSeq" id="WP_192030955.1">
    <property type="nucleotide sequence ID" value="NZ_JACYTR010000055.1"/>
</dbReference>